<reference evidence="2 3" key="3">
    <citation type="journal article" date="2010" name="BMC Genomics">
        <title>Transcriptome sequencing and comparative analysis of cucumber flowers with different sex types.</title>
        <authorList>
            <person name="Guo S."/>
            <person name="Zheng Y."/>
            <person name="Joung J.G."/>
            <person name="Liu S."/>
            <person name="Zhang Z."/>
            <person name="Crasta O.R."/>
            <person name="Sobral B.W."/>
            <person name="Xu Y."/>
            <person name="Huang S."/>
            <person name="Fei Z."/>
        </authorList>
    </citation>
    <scope>NUCLEOTIDE SEQUENCE [LARGE SCALE GENOMIC DNA]</scope>
    <source>
        <strain evidence="3">cv. 9930</strain>
    </source>
</reference>
<dbReference type="Gramene" id="KGN57921">
    <property type="protein sequence ID" value="KGN57921"/>
    <property type="gene ID" value="Csa_3G391390"/>
</dbReference>
<name>A0A0A0LCX8_CUCSA</name>
<accession>A0A0A0LCX8</accession>
<dbReference type="EMBL" id="CM002924">
    <property type="protein sequence ID" value="KGN57921.1"/>
    <property type="molecule type" value="Genomic_DNA"/>
</dbReference>
<proteinExistence type="predicted"/>
<dbReference type="AlphaFoldDB" id="A0A0A0LCX8"/>
<reference evidence="2 3" key="2">
    <citation type="journal article" date="2009" name="PLoS ONE">
        <title>An integrated genetic and cytogenetic map of the cucumber genome.</title>
        <authorList>
            <person name="Ren Y."/>
            <person name="Zhang Z."/>
            <person name="Liu J."/>
            <person name="Staub J.E."/>
            <person name="Han Y."/>
            <person name="Cheng Z."/>
            <person name="Li X."/>
            <person name="Lu J."/>
            <person name="Miao H."/>
            <person name="Kang H."/>
            <person name="Xie B."/>
            <person name="Gu X."/>
            <person name="Wang X."/>
            <person name="Du Y."/>
            <person name="Jin W."/>
            <person name="Huang S."/>
        </authorList>
    </citation>
    <scope>NUCLEOTIDE SEQUENCE [LARGE SCALE GENOMIC DNA]</scope>
    <source>
        <strain evidence="3">cv. 9930</strain>
    </source>
</reference>
<dbReference type="PANTHER" id="PTHR33592:SF3">
    <property type="entry name" value="TRANSMEMBRANE PROTEIN"/>
    <property type="match status" value="1"/>
</dbReference>
<reference evidence="2 3" key="1">
    <citation type="journal article" date="2009" name="Nat. Genet.">
        <title>The genome of the cucumber, Cucumis sativus L.</title>
        <authorList>
            <person name="Huang S."/>
            <person name="Li R."/>
            <person name="Zhang Z."/>
            <person name="Li L."/>
            <person name="Gu X."/>
            <person name="Fan W."/>
            <person name="Lucas W.J."/>
            <person name="Wang X."/>
            <person name="Xie B."/>
            <person name="Ni P."/>
            <person name="Ren Y."/>
            <person name="Zhu H."/>
            <person name="Li J."/>
            <person name="Lin K."/>
            <person name="Jin W."/>
            <person name="Fei Z."/>
            <person name="Li G."/>
            <person name="Staub J."/>
            <person name="Kilian A."/>
            <person name="van der Vossen E.A."/>
            <person name="Wu Y."/>
            <person name="Guo J."/>
            <person name="He J."/>
            <person name="Jia Z."/>
            <person name="Ren Y."/>
            <person name="Tian G."/>
            <person name="Lu Y."/>
            <person name="Ruan J."/>
            <person name="Qian W."/>
            <person name="Wang M."/>
            <person name="Huang Q."/>
            <person name="Li B."/>
            <person name="Xuan Z."/>
            <person name="Cao J."/>
            <person name="Asan"/>
            <person name="Wu Z."/>
            <person name="Zhang J."/>
            <person name="Cai Q."/>
            <person name="Bai Y."/>
            <person name="Zhao B."/>
            <person name="Han Y."/>
            <person name="Li Y."/>
            <person name="Li X."/>
            <person name="Wang S."/>
            <person name="Shi Q."/>
            <person name="Liu S."/>
            <person name="Cho W.K."/>
            <person name="Kim J.Y."/>
            <person name="Xu Y."/>
            <person name="Heller-Uszynska K."/>
            <person name="Miao H."/>
            <person name="Cheng Z."/>
            <person name="Zhang S."/>
            <person name="Wu J."/>
            <person name="Yang Y."/>
            <person name="Kang H."/>
            <person name="Li M."/>
            <person name="Liang H."/>
            <person name="Ren X."/>
            <person name="Shi Z."/>
            <person name="Wen M."/>
            <person name="Jian M."/>
            <person name="Yang H."/>
            <person name="Zhang G."/>
            <person name="Yang Z."/>
            <person name="Chen R."/>
            <person name="Liu S."/>
            <person name="Li J."/>
            <person name="Ma L."/>
            <person name="Liu H."/>
            <person name="Zhou Y."/>
            <person name="Zhao J."/>
            <person name="Fang X."/>
            <person name="Li G."/>
            <person name="Fang L."/>
            <person name="Li Y."/>
            <person name="Liu D."/>
            <person name="Zheng H."/>
            <person name="Zhang Y."/>
            <person name="Qin N."/>
            <person name="Li Z."/>
            <person name="Yang G."/>
            <person name="Yang S."/>
            <person name="Bolund L."/>
            <person name="Kristiansen K."/>
            <person name="Zheng H."/>
            <person name="Li S."/>
            <person name="Zhang X."/>
            <person name="Yang H."/>
            <person name="Wang J."/>
            <person name="Sun R."/>
            <person name="Zhang B."/>
            <person name="Jiang S."/>
            <person name="Wang J."/>
            <person name="Du Y."/>
            <person name="Li S."/>
        </authorList>
    </citation>
    <scope>NUCLEOTIDE SEQUENCE [LARGE SCALE GENOMIC DNA]</scope>
    <source>
        <strain evidence="3">cv. 9930</strain>
    </source>
</reference>
<evidence type="ECO:0008006" key="4">
    <source>
        <dbReference type="Google" id="ProtNLM"/>
    </source>
</evidence>
<evidence type="ECO:0000313" key="2">
    <source>
        <dbReference type="EMBL" id="KGN57921.1"/>
    </source>
</evidence>
<gene>
    <name evidence="2" type="ORF">Csa_3G391390</name>
</gene>
<keyword evidence="1" id="KW-0732">Signal</keyword>
<reference evidence="2 3" key="4">
    <citation type="journal article" date="2011" name="BMC Genomics">
        <title>RNA-Seq improves annotation of protein-coding genes in the cucumber genome.</title>
        <authorList>
            <person name="Li Z."/>
            <person name="Zhang Z."/>
            <person name="Yan P."/>
            <person name="Huang S."/>
            <person name="Fei Z."/>
            <person name="Lin K."/>
        </authorList>
    </citation>
    <scope>NUCLEOTIDE SEQUENCE [LARGE SCALE GENOMIC DNA]</scope>
    <source>
        <strain evidence="3">cv. 9930</strain>
    </source>
</reference>
<dbReference type="OMA" id="ASHIKKC"/>
<evidence type="ECO:0000313" key="3">
    <source>
        <dbReference type="Proteomes" id="UP000029981"/>
    </source>
</evidence>
<keyword evidence="3" id="KW-1185">Reference proteome</keyword>
<protein>
    <recommendedName>
        <fullName evidence="4">Transmembrane protein</fullName>
    </recommendedName>
</protein>
<sequence>MGISQKNVLLFFIILVASSQVMVGARVMKVEKWMKEEKNDHSVFVLPIIQVLQRAPVPPSGRNPCTGIPGQSNGRCTLQTMNVAGHHFVHARPPPIPDSALNVDSTAQSS</sequence>
<feature type="chain" id="PRO_5001972882" description="Transmembrane protein" evidence="1">
    <location>
        <begin position="25"/>
        <end position="110"/>
    </location>
</feature>
<feature type="signal peptide" evidence="1">
    <location>
        <begin position="1"/>
        <end position="24"/>
    </location>
</feature>
<evidence type="ECO:0000256" key="1">
    <source>
        <dbReference type="SAM" id="SignalP"/>
    </source>
</evidence>
<dbReference type="Proteomes" id="UP000029981">
    <property type="component" value="Chromosome 3"/>
</dbReference>
<dbReference type="PANTHER" id="PTHR33592">
    <property type="entry name" value="TRANSMEMBRANE PROTEIN"/>
    <property type="match status" value="1"/>
</dbReference>
<organism evidence="2 3">
    <name type="scientific">Cucumis sativus</name>
    <name type="common">Cucumber</name>
    <dbReference type="NCBI Taxonomy" id="3659"/>
    <lineage>
        <taxon>Eukaryota</taxon>
        <taxon>Viridiplantae</taxon>
        <taxon>Streptophyta</taxon>
        <taxon>Embryophyta</taxon>
        <taxon>Tracheophyta</taxon>
        <taxon>Spermatophyta</taxon>
        <taxon>Magnoliopsida</taxon>
        <taxon>eudicotyledons</taxon>
        <taxon>Gunneridae</taxon>
        <taxon>Pentapetalae</taxon>
        <taxon>rosids</taxon>
        <taxon>fabids</taxon>
        <taxon>Cucurbitales</taxon>
        <taxon>Cucurbitaceae</taxon>
        <taxon>Benincaseae</taxon>
        <taxon>Cucumis</taxon>
    </lineage>
</organism>